<dbReference type="Proteomes" id="UP000659047">
    <property type="component" value="Unassembled WGS sequence"/>
</dbReference>
<evidence type="ECO:0000313" key="1">
    <source>
        <dbReference type="EMBL" id="MBK4715390.1"/>
    </source>
</evidence>
<evidence type="ECO:0000313" key="2">
    <source>
        <dbReference type="Proteomes" id="UP000659047"/>
    </source>
</evidence>
<gene>
    <name evidence="1" type="ORF">JJB97_08605</name>
</gene>
<reference evidence="1" key="1">
    <citation type="submission" date="2021-01" db="EMBL/GenBank/DDBJ databases">
        <title>Intestinitalea alba gen. nov., sp. nov., a novel genus of the family Enterobacteriaceae, isolated from the gut of the plastic-eating mealworm Tenebrio molitor L.</title>
        <authorList>
            <person name="Yang Y."/>
        </authorList>
    </citation>
    <scope>NUCLEOTIDE SEQUENCE</scope>
    <source>
        <strain evidence="1">BIT-L3</strain>
    </source>
</reference>
<organism evidence="1 2">
    <name type="scientific">Tenebrionibacter intestinalis</name>
    <dbReference type="NCBI Taxonomy" id="2799638"/>
    <lineage>
        <taxon>Bacteria</taxon>
        <taxon>Pseudomonadati</taxon>
        <taxon>Pseudomonadota</taxon>
        <taxon>Gammaproteobacteria</taxon>
        <taxon>Enterobacterales</taxon>
        <taxon>Enterobacteriaceae</taxon>
        <taxon>Tenebrionibacter/Tenebrionicola group</taxon>
        <taxon>Tenebrionibacter</taxon>
    </lineage>
</organism>
<accession>A0A8K0V756</accession>
<dbReference type="Gene3D" id="1.10.10.60">
    <property type="entry name" value="Homeodomain-like"/>
    <property type="match status" value="1"/>
</dbReference>
<dbReference type="EMBL" id="JAEPBH010000018">
    <property type="protein sequence ID" value="MBK4715390.1"/>
    <property type="molecule type" value="Genomic_DNA"/>
</dbReference>
<dbReference type="RefSeq" id="WP_238713619.1">
    <property type="nucleotide sequence ID" value="NZ_JAEPBH010000018.1"/>
</dbReference>
<proteinExistence type="predicted"/>
<evidence type="ECO:0008006" key="3">
    <source>
        <dbReference type="Google" id="ProtNLM"/>
    </source>
</evidence>
<comment type="caution">
    <text evidence="1">The sequence shown here is derived from an EMBL/GenBank/DDBJ whole genome shotgun (WGS) entry which is preliminary data.</text>
</comment>
<sequence length="74" mass="8687">MRLRYLKANEAAISVENGEYVFSISEIARMLGIHRQTVKKIILDHGIEGKGVRKTHNLYAVKDIAFWHFKPKWY</sequence>
<protein>
    <recommendedName>
        <fullName evidence="3">Helix-turn-helix domain-containing protein</fullName>
    </recommendedName>
</protein>
<name>A0A8K0V756_9ENTR</name>
<keyword evidence="2" id="KW-1185">Reference proteome</keyword>
<dbReference type="AlphaFoldDB" id="A0A8K0V756"/>